<gene>
    <name evidence="5 9" type="primary">xseA</name>
    <name evidence="9" type="ordered locus">CLOAM0245</name>
</gene>
<dbReference type="Pfam" id="PF02601">
    <property type="entry name" value="Exonuc_VII_L"/>
    <property type="match status" value="1"/>
</dbReference>
<evidence type="ECO:0000256" key="5">
    <source>
        <dbReference type="HAMAP-Rule" id="MF_00378"/>
    </source>
</evidence>
<keyword evidence="3 5" id="KW-0378">Hydrolase</keyword>
<evidence type="ECO:0000259" key="8">
    <source>
        <dbReference type="Pfam" id="PF13742"/>
    </source>
</evidence>
<dbReference type="HOGENOM" id="CLU_023625_3_1_0"/>
<comment type="subcellular location">
    <subcellularLocation>
        <location evidence="5 6">Cytoplasm</location>
    </subcellularLocation>
</comment>
<evidence type="ECO:0000313" key="10">
    <source>
        <dbReference type="Proteomes" id="UP000002019"/>
    </source>
</evidence>
<sequence length="446" mass="50406">MENVIIYSVYEITRQVRQVIETSLQPVFVMGEISGFIRHSSGHIYFNLKDENATLRCTFFKGANASLTFQPADGMQVICFGKLTVYEKGGYYNLNVQKMQEAGMGLLQQKFEQLKKKLEKEGLFAAEHKKPLPKYPDRIGIITSPTGAALQDIINIIKRRYPVELIVYPALVQGSDAPPQIIQGIRYFNKTRDVDFIIITRGGGSQEDLFCFNDEALARAIYASSLPVISAVGHEIDFTLADFVADLRAPTPSAAAELAVPDKKDLLNLLASLKKRLDLSVQNNFTGKRTPLLNLQLELAKYHPERVWRGFQQRFDMAEMALNNALKQLPEKRLQFEMKANNIMQQLNSRIELCLAKSKADCNLTWHQLNEKINNQLQCKTNRLNSLSEILEQLSPRSIQSKGWIMAFKEGKLISSIKQVSEGENLSLDFADGIAETTVNKVEKRE</sequence>
<feature type="domain" description="Exonuclease VII large subunit C-terminal" evidence="7">
    <location>
        <begin position="123"/>
        <end position="436"/>
    </location>
</feature>
<keyword evidence="4 5" id="KW-0269">Exonuclease</keyword>
<dbReference type="GO" id="GO:0009318">
    <property type="term" value="C:exodeoxyribonuclease VII complex"/>
    <property type="evidence" value="ECO:0007669"/>
    <property type="project" value="UniProtKB-UniRule"/>
</dbReference>
<dbReference type="Pfam" id="PF13742">
    <property type="entry name" value="tRNA_anti_2"/>
    <property type="match status" value="1"/>
</dbReference>
<evidence type="ECO:0000256" key="4">
    <source>
        <dbReference type="ARBA" id="ARBA00022839"/>
    </source>
</evidence>
<dbReference type="STRING" id="459349.CLOAM0245"/>
<dbReference type="HAMAP" id="MF_00378">
    <property type="entry name" value="Exonuc_7_L"/>
    <property type="match status" value="1"/>
</dbReference>
<comment type="catalytic activity">
    <reaction evidence="5 6">
        <text>Exonucleolytic cleavage in either 5'- to 3'- or 3'- to 5'-direction to yield nucleoside 5'-phosphates.</text>
        <dbReference type="EC" id="3.1.11.6"/>
    </reaction>
</comment>
<dbReference type="PANTHER" id="PTHR30008">
    <property type="entry name" value="EXODEOXYRIBONUCLEASE 7 LARGE SUBUNIT"/>
    <property type="match status" value="1"/>
</dbReference>
<dbReference type="EC" id="3.1.11.6" evidence="5"/>
<evidence type="ECO:0000259" key="7">
    <source>
        <dbReference type="Pfam" id="PF02601"/>
    </source>
</evidence>
<evidence type="ECO:0000256" key="1">
    <source>
        <dbReference type="ARBA" id="ARBA00022490"/>
    </source>
</evidence>
<dbReference type="InterPro" id="IPR025824">
    <property type="entry name" value="OB-fold_nuc-bd_dom"/>
</dbReference>
<keyword evidence="1 5" id="KW-0963">Cytoplasm</keyword>
<organism evidence="9 10">
    <name type="scientific">Cloacimonas acidaminovorans (strain Evry)</name>
    <dbReference type="NCBI Taxonomy" id="459349"/>
    <lineage>
        <taxon>Bacteria</taxon>
        <taxon>Pseudomonadati</taxon>
        <taxon>Candidatus Cloacimonadota</taxon>
        <taxon>Candidatus Cloacimonadia</taxon>
        <taxon>Candidatus Cloacimonadales</taxon>
        <taxon>Candidatus Cloacimonadaceae</taxon>
        <taxon>Candidatus Cloacimonas</taxon>
    </lineage>
</organism>
<dbReference type="OrthoDB" id="9802795at2"/>
<dbReference type="GO" id="GO:0006308">
    <property type="term" value="P:DNA catabolic process"/>
    <property type="evidence" value="ECO:0007669"/>
    <property type="project" value="UniProtKB-UniRule"/>
</dbReference>
<comment type="similarity">
    <text evidence="5 6">Belongs to the XseA family.</text>
</comment>
<dbReference type="InterPro" id="IPR020579">
    <property type="entry name" value="Exonuc_VII_lsu_C"/>
</dbReference>
<dbReference type="InterPro" id="IPR003753">
    <property type="entry name" value="Exonuc_VII_L"/>
</dbReference>
<dbReference type="PANTHER" id="PTHR30008:SF0">
    <property type="entry name" value="EXODEOXYRIBONUCLEASE 7 LARGE SUBUNIT"/>
    <property type="match status" value="1"/>
</dbReference>
<evidence type="ECO:0000313" key="9">
    <source>
        <dbReference type="EMBL" id="CAO80152.1"/>
    </source>
</evidence>
<protein>
    <recommendedName>
        <fullName evidence="5">Exodeoxyribonuclease 7 large subunit</fullName>
        <ecNumber evidence="5">3.1.11.6</ecNumber>
    </recommendedName>
    <alternativeName>
        <fullName evidence="5">Exodeoxyribonuclease VII large subunit</fullName>
        <shortName evidence="5">Exonuclease VII large subunit</shortName>
    </alternativeName>
</protein>
<reference evidence="9 10" key="1">
    <citation type="journal article" date="2008" name="J. Bacteriol.">
        <title>'Candidatus Cloacamonas acidaminovorans': genome sequence reconstruction provides a first glimpse of a new bacterial division.</title>
        <authorList>
            <person name="Pelletier E."/>
            <person name="Kreimeyer A."/>
            <person name="Bocs S."/>
            <person name="Rouy Z."/>
            <person name="Gyapay G."/>
            <person name="Chouari R."/>
            <person name="Riviere D."/>
            <person name="Ganesan A."/>
            <person name="Daegelen P."/>
            <person name="Sghir A."/>
            <person name="Cohen G.N."/>
            <person name="Medigue C."/>
            <person name="Weissenbach J."/>
            <person name="Le Paslier D."/>
        </authorList>
    </citation>
    <scope>NUCLEOTIDE SEQUENCE [LARGE SCALE GENOMIC DNA]</scope>
    <source>
        <strain evidence="10">Evry</strain>
    </source>
</reference>
<dbReference type="GO" id="GO:0005737">
    <property type="term" value="C:cytoplasm"/>
    <property type="evidence" value="ECO:0007669"/>
    <property type="project" value="UniProtKB-SubCell"/>
</dbReference>
<evidence type="ECO:0000256" key="3">
    <source>
        <dbReference type="ARBA" id="ARBA00022801"/>
    </source>
</evidence>
<dbReference type="GO" id="GO:0003676">
    <property type="term" value="F:nucleic acid binding"/>
    <property type="evidence" value="ECO:0007669"/>
    <property type="project" value="InterPro"/>
</dbReference>
<dbReference type="GO" id="GO:0008855">
    <property type="term" value="F:exodeoxyribonuclease VII activity"/>
    <property type="evidence" value="ECO:0007669"/>
    <property type="project" value="UniProtKB-UniRule"/>
</dbReference>
<evidence type="ECO:0000256" key="2">
    <source>
        <dbReference type="ARBA" id="ARBA00022722"/>
    </source>
</evidence>
<keyword evidence="10" id="KW-1185">Reference proteome</keyword>
<dbReference type="AlphaFoldDB" id="B0VFA0"/>
<dbReference type="NCBIfam" id="TIGR00237">
    <property type="entry name" value="xseA"/>
    <property type="match status" value="1"/>
</dbReference>
<feature type="domain" description="OB-fold nucleic acid binding" evidence="8">
    <location>
        <begin position="7"/>
        <end position="100"/>
    </location>
</feature>
<evidence type="ECO:0000256" key="6">
    <source>
        <dbReference type="RuleBase" id="RU004355"/>
    </source>
</evidence>
<comment type="subunit">
    <text evidence="5">Heterooligomer composed of large and small subunits.</text>
</comment>
<proteinExistence type="inferred from homology"/>
<comment type="function">
    <text evidence="5">Bidirectionally degrades single-stranded DNA into large acid-insoluble oligonucleotides, which are then degraded further into small acid-soluble oligonucleotides.</text>
</comment>
<dbReference type="KEGG" id="caci:CLOAM0245"/>
<accession>B0VFA0</accession>
<dbReference type="CDD" id="cd04489">
    <property type="entry name" value="ExoVII_LU_OBF"/>
    <property type="match status" value="1"/>
</dbReference>
<dbReference type="RefSeq" id="WP_015424013.1">
    <property type="nucleotide sequence ID" value="NC_020449.1"/>
</dbReference>
<dbReference type="EMBL" id="CU466930">
    <property type="protein sequence ID" value="CAO80152.1"/>
    <property type="molecule type" value="Genomic_DNA"/>
</dbReference>
<name>B0VFA0_CLOAI</name>
<dbReference type="Proteomes" id="UP000002019">
    <property type="component" value="Chromosome"/>
</dbReference>
<dbReference type="eggNOG" id="COG1570">
    <property type="taxonomic scope" value="Bacteria"/>
</dbReference>
<keyword evidence="2 5" id="KW-0540">Nuclease</keyword>